<evidence type="ECO:0000313" key="8">
    <source>
        <dbReference type="EMBL" id="KAH9832585.1"/>
    </source>
</evidence>
<comment type="function">
    <text evidence="5">Key component of the cytosolic iron-sulfur protein assembly (CIA) complex, a multiprotein complex that mediates the incorporation of iron-sulfur cluster into apoproteins specifically involved in DNA metabolism and genomic integrity. In the CIA complex, MMS19 acts as an adapter between early-acting CIA components and a subset of cellular target iron-sulfur proteins.</text>
</comment>
<dbReference type="PANTHER" id="PTHR12891:SF0">
    <property type="entry name" value="MMS19 NUCLEOTIDE EXCISION REPAIR PROTEIN HOMOLOG"/>
    <property type="match status" value="1"/>
</dbReference>
<dbReference type="Gene3D" id="1.25.10.10">
    <property type="entry name" value="Leucine-rich Repeat Variant"/>
    <property type="match status" value="2"/>
</dbReference>
<gene>
    <name evidence="8" type="ORF">C8Q71DRAFT_259966</name>
</gene>
<dbReference type="InterPro" id="IPR011989">
    <property type="entry name" value="ARM-like"/>
</dbReference>
<comment type="subcellular location">
    <subcellularLocation>
        <location evidence="1 5">Nucleus</location>
    </subcellularLocation>
</comment>
<evidence type="ECO:0000259" key="6">
    <source>
        <dbReference type="Pfam" id="PF12460"/>
    </source>
</evidence>
<keyword evidence="3" id="KW-0677">Repeat</keyword>
<evidence type="ECO:0000256" key="4">
    <source>
        <dbReference type="ARBA" id="ARBA00023242"/>
    </source>
</evidence>
<evidence type="ECO:0000313" key="9">
    <source>
        <dbReference type="Proteomes" id="UP000814176"/>
    </source>
</evidence>
<dbReference type="PANTHER" id="PTHR12891">
    <property type="entry name" value="DNA REPAIR/TRANSCRIPTION PROTEIN MET18/MMS19"/>
    <property type="match status" value="1"/>
</dbReference>
<evidence type="ECO:0000256" key="3">
    <source>
        <dbReference type="ARBA" id="ARBA00022737"/>
    </source>
</evidence>
<dbReference type="InterPro" id="IPR029240">
    <property type="entry name" value="MMS19_N"/>
</dbReference>
<sequence length="1047" mass="115149">MEALQRVVRTWIASEQEEEVDAAVSEITNGSATLLDLVKALGEYLTSEEDELRTKGVEFLSLVIGKSPPEKLSRQSVRVLVSFYCGKLDDTETIIPALKGLVSLTAMPAFASTDAIEVMNALVKHVRMKALVQSQRLMVYKIVDTLLAKHRDALKSMGKEFLSGYIALAEGEKDPRNLLLAFSIARVLLLDFDISAHIEDLFNVTFCYFPITFRPPPDDPYGITTDDLKNALGACLNSTPQFGPLAIPLFLEKLAAGTPATKRDTLKALDSCLPVYGPSVARTHARKLWNSLKLEIFQPTDSVTEQAALHTTQVLIRTIYAGSESEDQSSEDIQGLAKDACEECIQILREPEKSQAKPAIKIMCAFMATTPSVARFTLSQVTPHLVRLYLNPDELPNRAPTLGLLADVVAAARDSMPTDPEILPAEEDTPLAPYKDEVLGVLTVGLTPGSSVQPALDGLKALVTTRGLLTDEELGFVVHKINELLQDGQEENEDISDSALDLLTTISASAPRHVSETTLPLLFSALPDRAPPRDAQSERLKYWRTLASLTRLCKQPDLFETLVVRLLTKLDLICVPPPTTADAAGMDTEPSAAYAHSILRTIVDVLSAKVELGHADVIKYIDRLVPRLYHLFIYSALMSNGTYLVATDPRLVSVASQIITLVVQTLSAQRQETFVKALFAAYHRDDVKQLAEGHQKIPTDKSFGPFASNAPPVQKNLLALYAAAITALHKEVALPDPGEGPLLNQLLLWSVVDADNILQRDAAAHAIASILNKRTEGLSTFLEERLDLFWKDEVVTSERPPEARRQAISTWTWMTKALLVRGDPRGADLVDRLFELFGDDKVGWDAARAVGGAVATDKILTKKNHAVIKFLYAQKYCNSVLPRIIEGAKSSEDPQRQNAYLVALTSLIKSVPKTVYAHQMPTLMPLLLRGLDLPDFEIRASVIDTLLATAESSSSSNAKENGIIAEHASSLVSTMLRNSMIKEMPSMRVRVAALRFLSVLPSAVRYDVLHPQKATVIRELWKVLDDPKKAVRKEAVEARTNWYKFSG</sequence>
<dbReference type="Proteomes" id="UP000814176">
    <property type="component" value="Unassembled WGS sequence"/>
</dbReference>
<dbReference type="Pfam" id="PF14500">
    <property type="entry name" value="MMS19_N"/>
    <property type="match status" value="1"/>
</dbReference>
<proteinExistence type="inferred from homology"/>
<dbReference type="SUPFAM" id="SSF48371">
    <property type="entry name" value="ARM repeat"/>
    <property type="match status" value="1"/>
</dbReference>
<dbReference type="GeneID" id="71998094"/>
<dbReference type="RefSeq" id="XP_047775503.1">
    <property type="nucleotide sequence ID" value="XM_047917362.1"/>
</dbReference>
<dbReference type="Pfam" id="PF12460">
    <property type="entry name" value="MMS19_C"/>
    <property type="match status" value="1"/>
</dbReference>
<protein>
    <recommendedName>
        <fullName evidence="5">MMS19 nucleotide excision repair protein</fullName>
    </recommendedName>
</protein>
<feature type="domain" description="MMS19 C-terminal" evidence="6">
    <location>
        <begin position="545"/>
        <end position="1001"/>
    </location>
</feature>
<evidence type="ECO:0000259" key="7">
    <source>
        <dbReference type="Pfam" id="PF14500"/>
    </source>
</evidence>
<keyword evidence="9" id="KW-1185">Reference proteome</keyword>
<evidence type="ECO:0000256" key="2">
    <source>
        <dbReference type="ARBA" id="ARBA00009340"/>
    </source>
</evidence>
<dbReference type="EMBL" id="JADCUA010000021">
    <property type="protein sequence ID" value="KAH9832585.1"/>
    <property type="molecule type" value="Genomic_DNA"/>
</dbReference>
<organism evidence="8 9">
    <name type="scientific">Rhodofomes roseus</name>
    <dbReference type="NCBI Taxonomy" id="34475"/>
    <lineage>
        <taxon>Eukaryota</taxon>
        <taxon>Fungi</taxon>
        <taxon>Dikarya</taxon>
        <taxon>Basidiomycota</taxon>
        <taxon>Agaricomycotina</taxon>
        <taxon>Agaricomycetes</taxon>
        <taxon>Polyporales</taxon>
        <taxon>Rhodofomes</taxon>
    </lineage>
</organism>
<reference evidence="8 9" key="1">
    <citation type="journal article" date="2021" name="Environ. Microbiol.">
        <title>Gene family expansions and transcriptome signatures uncover fungal adaptations to wood decay.</title>
        <authorList>
            <person name="Hage H."/>
            <person name="Miyauchi S."/>
            <person name="Viragh M."/>
            <person name="Drula E."/>
            <person name="Min B."/>
            <person name="Chaduli D."/>
            <person name="Navarro D."/>
            <person name="Favel A."/>
            <person name="Norest M."/>
            <person name="Lesage-Meessen L."/>
            <person name="Balint B."/>
            <person name="Merenyi Z."/>
            <person name="de Eugenio L."/>
            <person name="Morin E."/>
            <person name="Martinez A.T."/>
            <person name="Baldrian P."/>
            <person name="Stursova M."/>
            <person name="Martinez M.J."/>
            <person name="Novotny C."/>
            <person name="Magnuson J.K."/>
            <person name="Spatafora J.W."/>
            <person name="Maurice S."/>
            <person name="Pangilinan J."/>
            <person name="Andreopoulos W."/>
            <person name="LaButti K."/>
            <person name="Hundley H."/>
            <person name="Na H."/>
            <person name="Kuo A."/>
            <person name="Barry K."/>
            <person name="Lipzen A."/>
            <person name="Henrissat B."/>
            <person name="Riley R."/>
            <person name="Ahrendt S."/>
            <person name="Nagy L.G."/>
            <person name="Grigoriev I.V."/>
            <person name="Martin F."/>
            <person name="Rosso M.N."/>
        </authorList>
    </citation>
    <scope>NUCLEOTIDE SEQUENCE [LARGE SCALE GENOMIC DNA]</scope>
    <source>
        <strain evidence="8 9">CIRM-BRFM 1785</strain>
    </source>
</reference>
<name>A0ABQ8K661_9APHY</name>
<keyword evidence="4 5" id="KW-0539">Nucleus</keyword>
<keyword evidence="5" id="KW-0227">DNA damage</keyword>
<dbReference type="InterPro" id="IPR016024">
    <property type="entry name" value="ARM-type_fold"/>
</dbReference>
<comment type="similarity">
    <text evidence="2 5">Belongs to the MET18/MMS19 family.</text>
</comment>
<evidence type="ECO:0000256" key="5">
    <source>
        <dbReference type="RuleBase" id="RU367072"/>
    </source>
</evidence>
<evidence type="ECO:0000256" key="1">
    <source>
        <dbReference type="ARBA" id="ARBA00004123"/>
    </source>
</evidence>
<accession>A0ABQ8K661</accession>
<dbReference type="InterPro" id="IPR039920">
    <property type="entry name" value="MMS19"/>
</dbReference>
<comment type="caution">
    <text evidence="8">The sequence shown here is derived from an EMBL/GenBank/DDBJ whole genome shotgun (WGS) entry which is preliminary data.</text>
</comment>
<dbReference type="InterPro" id="IPR024687">
    <property type="entry name" value="MMS19_C"/>
</dbReference>
<keyword evidence="5" id="KW-0234">DNA repair</keyword>
<feature type="domain" description="MMS19 N-terminal" evidence="7">
    <location>
        <begin position="38"/>
        <end position="298"/>
    </location>
</feature>